<gene>
    <name evidence="1" type="primary">Olfm4_0</name>
    <name evidence="1" type="ORF">GTO95_0000126</name>
</gene>
<feature type="non-terminal residue" evidence="1">
    <location>
        <position position="1"/>
    </location>
</feature>
<name>A0A8J7NUW8_ATRSP</name>
<dbReference type="Proteomes" id="UP000736164">
    <property type="component" value="Unassembled WGS sequence"/>
</dbReference>
<sequence length="158" mass="18131">IEHWGTANVTQGVDENGQCICKVFLPDTTFPADKVEHLQQTSKVLGQTVELEMSKLEVYESKLVIYSEKLVNLTARLEFIESRPDKYTKLEFELLKIELKQMEVLVTQLKASLNYSSPIFDMLYAEVRYRIEGAQSLSYLSVFGMDTINRLSLKISIK</sequence>
<dbReference type="AlphaFoldDB" id="A0A8J7NUW8"/>
<keyword evidence="2" id="KW-1185">Reference proteome</keyword>
<organism evidence="1 2">
    <name type="scientific">Atractosteus spatula</name>
    <name type="common">Alligator gar</name>
    <name type="synonym">Lepisosteus spatula</name>
    <dbReference type="NCBI Taxonomy" id="7917"/>
    <lineage>
        <taxon>Eukaryota</taxon>
        <taxon>Metazoa</taxon>
        <taxon>Chordata</taxon>
        <taxon>Craniata</taxon>
        <taxon>Vertebrata</taxon>
        <taxon>Euteleostomi</taxon>
        <taxon>Actinopterygii</taxon>
        <taxon>Neopterygii</taxon>
        <taxon>Holostei</taxon>
        <taxon>Semionotiformes</taxon>
        <taxon>Lepisosteidae</taxon>
        <taxon>Atractosteus</taxon>
    </lineage>
</organism>
<dbReference type="EMBL" id="JAAWVO010050238">
    <property type="protein sequence ID" value="MBN3320057.1"/>
    <property type="molecule type" value="Genomic_DNA"/>
</dbReference>
<feature type="non-terminal residue" evidence="1">
    <location>
        <position position="158"/>
    </location>
</feature>
<comment type="caution">
    <text evidence="1">The sequence shown here is derived from an EMBL/GenBank/DDBJ whole genome shotgun (WGS) entry which is preliminary data.</text>
</comment>
<accession>A0A8J7NUW8</accession>
<protein>
    <submittedName>
        <fullName evidence="1">OLFM4 protein</fullName>
    </submittedName>
</protein>
<evidence type="ECO:0000313" key="2">
    <source>
        <dbReference type="Proteomes" id="UP000736164"/>
    </source>
</evidence>
<evidence type="ECO:0000313" key="1">
    <source>
        <dbReference type="EMBL" id="MBN3320057.1"/>
    </source>
</evidence>
<proteinExistence type="predicted"/>
<reference evidence="1" key="1">
    <citation type="journal article" date="2021" name="Cell">
        <title>Tracing the genetic footprints of vertebrate landing in non-teleost ray-finned fishes.</title>
        <authorList>
            <person name="Bi X."/>
            <person name="Wang K."/>
            <person name="Yang L."/>
            <person name="Pan H."/>
            <person name="Jiang H."/>
            <person name="Wei Q."/>
            <person name="Fang M."/>
            <person name="Yu H."/>
            <person name="Zhu C."/>
            <person name="Cai Y."/>
            <person name="He Y."/>
            <person name="Gan X."/>
            <person name="Zeng H."/>
            <person name="Yu D."/>
            <person name="Zhu Y."/>
            <person name="Jiang H."/>
            <person name="Qiu Q."/>
            <person name="Yang H."/>
            <person name="Zhang Y.E."/>
            <person name="Wang W."/>
            <person name="Zhu M."/>
            <person name="He S."/>
            <person name="Zhang G."/>
        </authorList>
    </citation>
    <scope>NUCLEOTIDE SEQUENCE</scope>
    <source>
        <strain evidence="1">Allg_001</strain>
    </source>
</reference>